<keyword evidence="4" id="KW-1185">Reference proteome</keyword>
<reference evidence="3 4" key="1">
    <citation type="submission" date="2024-04" db="EMBL/GenBank/DDBJ databases">
        <title>Tritrichomonas musculus Genome.</title>
        <authorList>
            <person name="Alves-Ferreira E."/>
            <person name="Grigg M."/>
            <person name="Lorenzi H."/>
            <person name="Galac M."/>
        </authorList>
    </citation>
    <scope>NUCLEOTIDE SEQUENCE [LARGE SCALE GENOMIC DNA]</scope>
    <source>
        <strain evidence="3 4">EAF2021</strain>
    </source>
</reference>
<feature type="coiled-coil region" evidence="1">
    <location>
        <begin position="442"/>
        <end position="490"/>
    </location>
</feature>
<dbReference type="Proteomes" id="UP001470230">
    <property type="component" value="Unassembled WGS sequence"/>
</dbReference>
<evidence type="ECO:0000256" key="2">
    <source>
        <dbReference type="SAM" id="MobiDB-lite"/>
    </source>
</evidence>
<evidence type="ECO:0000313" key="3">
    <source>
        <dbReference type="EMBL" id="KAK8878066.1"/>
    </source>
</evidence>
<feature type="coiled-coil region" evidence="1">
    <location>
        <begin position="344"/>
        <end position="413"/>
    </location>
</feature>
<sequence>MFSDSLSDSSRGDGQESFTTSPSSEMNKQQLKELNSELVKENALLRSQFEEAVEVTAQLQDLHTKNQELVTQIRNLQAEKDDLDHRLEISLATNRELTKRLSDEKKNRSQQNDTNINAMNNEIERVREQSKAQLDSVLEELEKLKAVHEKDVLQQKTIVGRIDRTLQSGERYFQTKFSTIDDLIEFFEHPSQQGKTGQAGSDSVAPLVKPLGNNTEYLEKKVKHLKAKLRSASHDKSELQAELQRIQREAHTLKLNAQQQISDLQTQMNSLTEDYQTNDKQKVQKIATLESQVESLKSDLSKARSQFDPTILPGINRAPASAAVSPTSVATNPNLPKPLKKANKPEDIERIQQLQGQVDDLNEKIKFQDKKKLDMEQKIREAENEIHSQKQLIEKMKTENNTLQSLNESSKAEIETLRSALHTKKEPFTLDQIPQPKQPANVIKYQRAIEEQKGKISALTQQNDRLKKQVEKQEQDITDLYEKLDHSNAATKKVNDDFAEYRSRVESKKPITAEDILPSEAFRCPEFDGLLSSTIQKIAGNQSLQPITKIQTCFKTIASHFGKQLQDLQAAFNDTMKENQFLSSSFNKFIVDLSIALCDQPATVEDFFKGNGGQQLIEKVADFRVRFDDMKHQNDRFNEIIAYLEESFGTTGQNIDPVQQIADIKNQFTNQCDIIAQKSAKVKKMRHDLRDLAQTSEKMKLESSQKIEDLTSAVQKLESQLAALDKSTKSLKQENQNLQVDLADATRRANQNEEDFKEREKEVINKLVSEHSTKYNNLNAKYNGLSAQYSELVDEFNSQSEEIRNYEENIDNLKKTISNKEREINDLYKDLKNKDYQFDERLEDEKQQLSRTFQLAIDQLNDQCEKHRLDVEKMAKVVSDNEKQVAIIKSENIILKKEKLKTDQDMKSLNTKFEREKKLMDTVFTAKRIQYETAVNQKLNEERTRFEAEKRKMCGYAIEAFKMFFDANVVIDEKSYRHVIETAHDELNKLTRMDASIRRIVGAREGQTTEDAVAQVIMGQV</sequence>
<dbReference type="EMBL" id="JAPFFF010000011">
    <property type="protein sequence ID" value="KAK8878066.1"/>
    <property type="molecule type" value="Genomic_DNA"/>
</dbReference>
<keyword evidence="1" id="KW-0175">Coiled coil</keyword>
<evidence type="ECO:0008006" key="5">
    <source>
        <dbReference type="Google" id="ProtNLM"/>
    </source>
</evidence>
<dbReference type="SUPFAM" id="SSF58104">
    <property type="entry name" value="Methyl-accepting chemotaxis protein (MCP) signaling domain"/>
    <property type="match status" value="1"/>
</dbReference>
<feature type="compositionally biased region" description="Polar residues" evidence="2">
    <location>
        <begin position="16"/>
        <end position="29"/>
    </location>
</feature>
<feature type="coiled-coil region" evidence="1">
    <location>
        <begin position="682"/>
        <end position="830"/>
    </location>
</feature>
<feature type="coiled-coil region" evidence="1">
    <location>
        <begin position="222"/>
        <end position="306"/>
    </location>
</feature>
<organism evidence="3 4">
    <name type="scientific">Tritrichomonas musculus</name>
    <dbReference type="NCBI Taxonomy" id="1915356"/>
    <lineage>
        <taxon>Eukaryota</taxon>
        <taxon>Metamonada</taxon>
        <taxon>Parabasalia</taxon>
        <taxon>Tritrichomonadida</taxon>
        <taxon>Tritrichomonadidae</taxon>
        <taxon>Tritrichomonas</taxon>
    </lineage>
</organism>
<dbReference type="PANTHER" id="PTHR47357:SF1">
    <property type="entry name" value="SPINDLE POLE BODY COMPONENT 110"/>
    <property type="match status" value="1"/>
</dbReference>
<comment type="caution">
    <text evidence="3">The sequence shown here is derived from an EMBL/GenBank/DDBJ whole genome shotgun (WGS) entry which is preliminary data.</text>
</comment>
<protein>
    <recommendedName>
        <fullName evidence="5">Viral A-type inclusion protein</fullName>
    </recommendedName>
</protein>
<name>A0ABR2JKT8_9EUKA</name>
<feature type="region of interest" description="Disordered" evidence="2">
    <location>
        <begin position="1"/>
        <end position="34"/>
    </location>
</feature>
<proteinExistence type="predicted"/>
<evidence type="ECO:0000313" key="4">
    <source>
        <dbReference type="Proteomes" id="UP001470230"/>
    </source>
</evidence>
<dbReference type="PANTHER" id="PTHR47357">
    <property type="entry name" value="COP1-INTERACTIVE PROTEIN 1"/>
    <property type="match status" value="1"/>
</dbReference>
<feature type="compositionally biased region" description="Low complexity" evidence="2">
    <location>
        <begin position="323"/>
        <end position="334"/>
    </location>
</feature>
<dbReference type="Gene3D" id="1.20.5.1700">
    <property type="match status" value="1"/>
</dbReference>
<evidence type="ECO:0000256" key="1">
    <source>
        <dbReference type="SAM" id="Coils"/>
    </source>
</evidence>
<feature type="region of interest" description="Disordered" evidence="2">
    <location>
        <begin position="323"/>
        <end position="344"/>
    </location>
</feature>
<gene>
    <name evidence="3" type="ORF">M9Y10_004829</name>
</gene>
<accession>A0ABR2JKT8</accession>